<feature type="compositionally biased region" description="Polar residues" evidence="1">
    <location>
        <begin position="1"/>
        <end position="12"/>
    </location>
</feature>
<dbReference type="AlphaFoldDB" id="W6Q6H9"/>
<keyword evidence="3" id="KW-1185">Reference proteome</keyword>
<dbReference type="Proteomes" id="UP000030686">
    <property type="component" value="Unassembled WGS sequence"/>
</dbReference>
<feature type="region of interest" description="Disordered" evidence="1">
    <location>
        <begin position="1"/>
        <end position="68"/>
    </location>
</feature>
<accession>W6Q6H9</accession>
<protein>
    <submittedName>
        <fullName evidence="2">Genomic scaffold, ProqFM164S02</fullName>
    </submittedName>
</protein>
<gene>
    <name evidence="2" type="ORF">PROQFM164_S02g000008</name>
</gene>
<dbReference type="EMBL" id="HG792016">
    <property type="protein sequence ID" value="CDM29859.1"/>
    <property type="molecule type" value="Genomic_DNA"/>
</dbReference>
<proteinExistence type="predicted"/>
<evidence type="ECO:0000256" key="1">
    <source>
        <dbReference type="SAM" id="MobiDB-lite"/>
    </source>
</evidence>
<dbReference type="OrthoDB" id="2156052at2759"/>
<sequence length="114" mass="12842">MSTLKHSSTEGSGSDKESYSPSIAAATHSRSSRDRGNNRQSTKESESTRASRGNKQTSRKDRQSTRPYCTIACIRGMVNRDPLDKECPNWKLHSGQRHPMGPHEFTRRLHCQLA</sequence>
<evidence type="ECO:0000313" key="3">
    <source>
        <dbReference type="Proteomes" id="UP000030686"/>
    </source>
</evidence>
<dbReference type="STRING" id="1365484.W6Q6H9"/>
<reference evidence="2" key="1">
    <citation type="journal article" date="2014" name="Nat. Commun.">
        <title>Multiple recent horizontal transfers of a large genomic region in cheese making fungi.</title>
        <authorList>
            <person name="Cheeseman K."/>
            <person name="Ropars J."/>
            <person name="Renault P."/>
            <person name="Dupont J."/>
            <person name="Gouzy J."/>
            <person name="Branca A."/>
            <person name="Abraham A.L."/>
            <person name="Ceppi M."/>
            <person name="Conseiller E."/>
            <person name="Debuchy R."/>
            <person name="Malagnac F."/>
            <person name="Goarin A."/>
            <person name="Silar P."/>
            <person name="Lacoste S."/>
            <person name="Sallet E."/>
            <person name="Bensimon A."/>
            <person name="Giraud T."/>
            <person name="Brygoo Y."/>
        </authorList>
    </citation>
    <scope>NUCLEOTIDE SEQUENCE [LARGE SCALE GENOMIC DNA]</scope>
    <source>
        <strain evidence="2">FM164</strain>
    </source>
</reference>
<evidence type="ECO:0000313" key="2">
    <source>
        <dbReference type="EMBL" id="CDM29859.1"/>
    </source>
</evidence>
<feature type="compositionally biased region" description="Basic and acidic residues" evidence="1">
    <location>
        <begin position="31"/>
        <end position="49"/>
    </location>
</feature>
<organism evidence="2 3">
    <name type="scientific">Penicillium roqueforti (strain FM164)</name>
    <dbReference type="NCBI Taxonomy" id="1365484"/>
    <lineage>
        <taxon>Eukaryota</taxon>
        <taxon>Fungi</taxon>
        <taxon>Dikarya</taxon>
        <taxon>Ascomycota</taxon>
        <taxon>Pezizomycotina</taxon>
        <taxon>Eurotiomycetes</taxon>
        <taxon>Eurotiomycetidae</taxon>
        <taxon>Eurotiales</taxon>
        <taxon>Aspergillaceae</taxon>
        <taxon>Penicillium</taxon>
    </lineage>
</organism>
<name>W6Q6H9_PENRF</name>